<evidence type="ECO:0000256" key="3">
    <source>
        <dbReference type="ARBA" id="ARBA00022722"/>
    </source>
</evidence>
<comment type="similarity">
    <text evidence="7">Belongs to the PINc/VapC protein family.</text>
</comment>
<dbReference type="Pfam" id="PF01850">
    <property type="entry name" value="PIN"/>
    <property type="match status" value="1"/>
</dbReference>
<dbReference type="InterPro" id="IPR029060">
    <property type="entry name" value="PIN-like_dom_sf"/>
</dbReference>
<dbReference type="CDD" id="cd18738">
    <property type="entry name" value="PIN_VapC4-5_FitB-like"/>
    <property type="match status" value="1"/>
</dbReference>
<evidence type="ECO:0000256" key="6">
    <source>
        <dbReference type="ARBA" id="ARBA00022842"/>
    </source>
</evidence>
<proteinExistence type="inferred from homology"/>
<organism evidence="9 10">
    <name type="scientific">Sphingobacterium wenxiniae</name>
    <dbReference type="NCBI Taxonomy" id="683125"/>
    <lineage>
        <taxon>Bacteria</taxon>
        <taxon>Pseudomonadati</taxon>
        <taxon>Bacteroidota</taxon>
        <taxon>Sphingobacteriia</taxon>
        <taxon>Sphingobacteriales</taxon>
        <taxon>Sphingobacteriaceae</taxon>
        <taxon>Sphingobacterium</taxon>
    </lineage>
</organism>
<dbReference type="GO" id="GO:0046872">
    <property type="term" value="F:metal ion binding"/>
    <property type="evidence" value="ECO:0007669"/>
    <property type="project" value="UniProtKB-KW"/>
</dbReference>
<dbReference type="PANTHER" id="PTHR33653">
    <property type="entry name" value="RIBONUCLEASE VAPC2"/>
    <property type="match status" value="1"/>
</dbReference>
<keyword evidence="2" id="KW-1277">Toxin-antitoxin system</keyword>
<keyword evidence="3" id="KW-0540">Nuclease</keyword>
<dbReference type="AlphaFoldDB" id="A0A1I6TFI9"/>
<sequence length="129" mass="14749">MAKGYLIDTSAVIKYLNGTFPEKSLERLDRILDKESIVSFITEIELQVWNPPNAQDIEIYLQFIMGSTVLGIEESIIQETIRIRKNYNLKLPDALIAATAMVYKLTLVADNDKDFLRVPSLKYLNPKEV</sequence>
<dbReference type="EMBL" id="FOZZ01000006">
    <property type="protein sequence ID" value="SFS87960.1"/>
    <property type="molecule type" value="Genomic_DNA"/>
</dbReference>
<comment type="cofactor">
    <cofactor evidence="1">
        <name>Mg(2+)</name>
        <dbReference type="ChEBI" id="CHEBI:18420"/>
    </cofactor>
</comment>
<gene>
    <name evidence="9" type="ORF">SAMN05660206_106118</name>
</gene>
<dbReference type="GO" id="GO:0004518">
    <property type="term" value="F:nuclease activity"/>
    <property type="evidence" value="ECO:0007669"/>
    <property type="project" value="UniProtKB-KW"/>
</dbReference>
<dbReference type="SUPFAM" id="SSF88723">
    <property type="entry name" value="PIN domain-like"/>
    <property type="match status" value="1"/>
</dbReference>
<keyword evidence="6" id="KW-0460">Magnesium</keyword>
<reference evidence="9 10" key="1">
    <citation type="submission" date="2016-10" db="EMBL/GenBank/DDBJ databases">
        <authorList>
            <person name="de Groot N.N."/>
        </authorList>
    </citation>
    <scope>NUCLEOTIDE SEQUENCE [LARGE SCALE GENOMIC DNA]</scope>
    <source>
        <strain evidence="9 10">DSM 22789</strain>
    </source>
</reference>
<dbReference type="InterPro" id="IPR050556">
    <property type="entry name" value="Type_II_TA_system_RNase"/>
</dbReference>
<keyword evidence="5" id="KW-0378">Hydrolase</keyword>
<evidence type="ECO:0000256" key="5">
    <source>
        <dbReference type="ARBA" id="ARBA00022801"/>
    </source>
</evidence>
<evidence type="ECO:0000256" key="1">
    <source>
        <dbReference type="ARBA" id="ARBA00001946"/>
    </source>
</evidence>
<evidence type="ECO:0000313" key="10">
    <source>
        <dbReference type="Proteomes" id="UP000198785"/>
    </source>
</evidence>
<evidence type="ECO:0000256" key="7">
    <source>
        <dbReference type="ARBA" id="ARBA00038093"/>
    </source>
</evidence>
<keyword evidence="4" id="KW-0479">Metal-binding</keyword>
<dbReference type="Gene3D" id="3.40.50.1010">
    <property type="entry name" value="5'-nuclease"/>
    <property type="match status" value="1"/>
</dbReference>
<evidence type="ECO:0000313" key="9">
    <source>
        <dbReference type="EMBL" id="SFS87960.1"/>
    </source>
</evidence>
<name>A0A1I6TFI9_9SPHI</name>
<dbReference type="PANTHER" id="PTHR33653:SF1">
    <property type="entry name" value="RIBONUCLEASE VAPC2"/>
    <property type="match status" value="1"/>
</dbReference>
<evidence type="ECO:0000256" key="4">
    <source>
        <dbReference type="ARBA" id="ARBA00022723"/>
    </source>
</evidence>
<dbReference type="RefSeq" id="WP_093365600.1">
    <property type="nucleotide sequence ID" value="NZ_FOZZ01000006.1"/>
</dbReference>
<keyword evidence="10" id="KW-1185">Reference proteome</keyword>
<dbReference type="OrthoDB" id="676982at2"/>
<dbReference type="STRING" id="683125.SAMN05660206_106118"/>
<protein>
    <recommendedName>
        <fullName evidence="8">PIN domain-containing protein</fullName>
    </recommendedName>
</protein>
<feature type="domain" description="PIN" evidence="8">
    <location>
        <begin position="5"/>
        <end position="119"/>
    </location>
</feature>
<dbReference type="InterPro" id="IPR002716">
    <property type="entry name" value="PIN_dom"/>
</dbReference>
<evidence type="ECO:0000256" key="2">
    <source>
        <dbReference type="ARBA" id="ARBA00022649"/>
    </source>
</evidence>
<dbReference type="GO" id="GO:0016787">
    <property type="term" value="F:hydrolase activity"/>
    <property type="evidence" value="ECO:0007669"/>
    <property type="project" value="UniProtKB-KW"/>
</dbReference>
<accession>A0A1I6TFI9</accession>
<dbReference type="Proteomes" id="UP000198785">
    <property type="component" value="Unassembled WGS sequence"/>
</dbReference>
<evidence type="ECO:0000259" key="8">
    <source>
        <dbReference type="Pfam" id="PF01850"/>
    </source>
</evidence>